<dbReference type="PANTHER" id="PTHR42912:SF80">
    <property type="entry name" value="METHYLTRANSFERASE DOMAIN-CONTAINING PROTEIN"/>
    <property type="match status" value="1"/>
</dbReference>
<dbReference type="KEGG" id="pmj:P9211_10291"/>
<evidence type="ECO:0000259" key="1">
    <source>
        <dbReference type="Pfam" id="PF13649"/>
    </source>
</evidence>
<keyword evidence="2" id="KW-0808">Transferase</keyword>
<dbReference type="HOGENOM" id="CLU_037171_0_0_3"/>
<evidence type="ECO:0000313" key="2">
    <source>
        <dbReference type="EMBL" id="ABX08960.1"/>
    </source>
</evidence>
<dbReference type="STRING" id="93059.P9211_10291"/>
<evidence type="ECO:0000313" key="3">
    <source>
        <dbReference type="Proteomes" id="UP000000788"/>
    </source>
</evidence>
<dbReference type="EMBL" id="CP000878">
    <property type="protein sequence ID" value="ABX08960.1"/>
    <property type="molecule type" value="Genomic_DNA"/>
</dbReference>
<accession>A9BAU8</accession>
<protein>
    <submittedName>
        <fullName evidence="2">SAM (And some other nucleotide) binding motif:Generic methyl-transferase</fullName>
    </submittedName>
</protein>
<dbReference type="InterPro" id="IPR041698">
    <property type="entry name" value="Methyltransf_25"/>
</dbReference>
<dbReference type="RefSeq" id="WP_012195581.1">
    <property type="nucleotide sequence ID" value="NC_009976.1"/>
</dbReference>
<dbReference type="GO" id="GO:0008168">
    <property type="term" value="F:methyltransferase activity"/>
    <property type="evidence" value="ECO:0007669"/>
    <property type="project" value="TreeGrafter"/>
</dbReference>
<name>A9BAU8_PROM4</name>
<sequence length="352" mass="40847">MAEQNLTKLAYQTLQQGKSIAGLAHKGLSTKLMELFAPEALPRGSDIGKELLEDLRTSMMELEQIDWQEAEAGIYPKSLLFEAPWIEWFTKYPLVWLDMPSIWERRRERKIRDLPKNIKEEIYPDYYLQNFHHQTDGYLSDHSAEIYDIQVEILFNGTADSMRRRVVSPIKRSLARFMNQGDRNLKVLDVATGTGRTIQQLRVALPNVDFYGLDLSGAYLKKASKYLNNRNGEMVQLVKGNAENMSFEDNKFNAISCVFLFHELPRVARQNVINECFRILKPGGKFVIADSIQMSDSPQFIPVMENFRTFFHEPYYLDYVKDDIEERLTSSGFTNIEGKSHFMTRVWVAEKT</sequence>
<proteinExistence type="predicted"/>
<reference evidence="2 3" key="1">
    <citation type="journal article" date="2007" name="PLoS Genet.">
        <title>Patterns and implications of gene gain and loss in the evolution of Prochlorococcus.</title>
        <authorList>
            <person name="Kettler G.C."/>
            <person name="Martiny A.C."/>
            <person name="Huang K."/>
            <person name="Zucker J."/>
            <person name="Coleman M.L."/>
            <person name="Rodrigue S."/>
            <person name="Chen F."/>
            <person name="Lapidus A."/>
            <person name="Ferriera S."/>
            <person name="Johnson J."/>
            <person name="Steglich C."/>
            <person name="Church G.M."/>
            <person name="Richardson P."/>
            <person name="Chisholm S.W."/>
        </authorList>
    </citation>
    <scope>NUCLEOTIDE SEQUENCE [LARGE SCALE GENOMIC DNA]</scope>
    <source>
        <strain evidence="3">MIT 9211</strain>
    </source>
</reference>
<dbReference type="OrthoDB" id="9765084at2"/>
<dbReference type="eggNOG" id="COG2226">
    <property type="taxonomic scope" value="Bacteria"/>
</dbReference>
<organism evidence="2 3">
    <name type="scientific">Prochlorococcus marinus (strain MIT 9211)</name>
    <dbReference type="NCBI Taxonomy" id="93059"/>
    <lineage>
        <taxon>Bacteria</taxon>
        <taxon>Bacillati</taxon>
        <taxon>Cyanobacteriota</taxon>
        <taxon>Cyanophyceae</taxon>
        <taxon>Synechococcales</taxon>
        <taxon>Prochlorococcaceae</taxon>
        <taxon>Prochlorococcus</taxon>
    </lineage>
</organism>
<dbReference type="Proteomes" id="UP000000788">
    <property type="component" value="Chromosome"/>
</dbReference>
<dbReference type="SUPFAM" id="SSF53335">
    <property type="entry name" value="S-adenosyl-L-methionine-dependent methyltransferases"/>
    <property type="match status" value="1"/>
</dbReference>
<dbReference type="AlphaFoldDB" id="A9BAU8"/>
<dbReference type="CDD" id="cd02440">
    <property type="entry name" value="AdoMet_MTases"/>
    <property type="match status" value="1"/>
</dbReference>
<dbReference type="InterPro" id="IPR050508">
    <property type="entry name" value="Methyltransf_Superfamily"/>
</dbReference>
<dbReference type="InterPro" id="IPR029063">
    <property type="entry name" value="SAM-dependent_MTases_sf"/>
</dbReference>
<feature type="domain" description="Methyltransferase" evidence="1">
    <location>
        <begin position="187"/>
        <end position="284"/>
    </location>
</feature>
<gene>
    <name evidence="2" type="ordered locus">P9211_10291</name>
</gene>
<dbReference type="Gene3D" id="3.40.50.150">
    <property type="entry name" value="Vaccinia Virus protein VP39"/>
    <property type="match status" value="1"/>
</dbReference>
<keyword evidence="3" id="KW-1185">Reference proteome</keyword>
<dbReference type="Pfam" id="PF13649">
    <property type="entry name" value="Methyltransf_25"/>
    <property type="match status" value="1"/>
</dbReference>
<dbReference type="PANTHER" id="PTHR42912">
    <property type="entry name" value="METHYLTRANSFERASE"/>
    <property type="match status" value="1"/>
</dbReference>